<evidence type="ECO:0000259" key="6">
    <source>
        <dbReference type="PROSITE" id="PS51786"/>
    </source>
</evidence>
<evidence type="ECO:0000256" key="3">
    <source>
        <dbReference type="ARBA" id="ARBA00022801"/>
    </source>
</evidence>
<dbReference type="Gene3D" id="1.10.8.60">
    <property type="match status" value="1"/>
</dbReference>
<dbReference type="Pfam" id="PF05362">
    <property type="entry name" value="Lon_C"/>
    <property type="match status" value="1"/>
</dbReference>
<feature type="domain" description="Lon proteolytic" evidence="6">
    <location>
        <begin position="813"/>
        <end position="1003"/>
    </location>
</feature>
<dbReference type="InterPro" id="IPR008269">
    <property type="entry name" value="Lon_proteolytic"/>
</dbReference>
<accession>A0A6C0C9S7</accession>
<evidence type="ECO:0000256" key="1">
    <source>
        <dbReference type="ARBA" id="ARBA00022670"/>
    </source>
</evidence>
<keyword evidence="3" id="KW-0378">Hydrolase</keyword>
<dbReference type="SMART" id="SM00382">
    <property type="entry name" value="AAA"/>
    <property type="match status" value="1"/>
</dbReference>
<dbReference type="InterPro" id="IPR054594">
    <property type="entry name" value="Lon_lid"/>
</dbReference>
<dbReference type="Gene3D" id="3.30.230.10">
    <property type="match status" value="1"/>
</dbReference>
<dbReference type="InterPro" id="IPR003593">
    <property type="entry name" value="AAA+_ATPase"/>
</dbReference>
<dbReference type="Gene3D" id="3.40.50.300">
    <property type="entry name" value="P-loop containing nucleotide triphosphate hydrolases"/>
    <property type="match status" value="1"/>
</dbReference>
<dbReference type="PROSITE" id="PS51786">
    <property type="entry name" value="LON_PROTEOLYTIC"/>
    <property type="match status" value="1"/>
</dbReference>
<dbReference type="SUPFAM" id="SSF52540">
    <property type="entry name" value="P-loop containing nucleoside triphosphate hydrolases"/>
    <property type="match status" value="1"/>
</dbReference>
<dbReference type="SUPFAM" id="SSF54211">
    <property type="entry name" value="Ribosomal protein S5 domain 2-like"/>
    <property type="match status" value="1"/>
</dbReference>
<keyword evidence="4" id="KW-0720">Serine protease</keyword>
<proteinExistence type="predicted"/>
<evidence type="ECO:0000256" key="4">
    <source>
        <dbReference type="ARBA" id="ARBA00022825"/>
    </source>
</evidence>
<keyword evidence="1" id="KW-0645">Protease</keyword>
<organism evidence="7">
    <name type="scientific">viral metagenome</name>
    <dbReference type="NCBI Taxonomy" id="1070528"/>
    <lineage>
        <taxon>unclassified sequences</taxon>
        <taxon>metagenomes</taxon>
        <taxon>organismal metagenomes</taxon>
    </lineage>
</organism>
<dbReference type="GO" id="GO:0016887">
    <property type="term" value="F:ATP hydrolysis activity"/>
    <property type="evidence" value="ECO:0007669"/>
    <property type="project" value="InterPro"/>
</dbReference>
<dbReference type="Pfam" id="PF22667">
    <property type="entry name" value="Lon_lid"/>
    <property type="match status" value="1"/>
</dbReference>
<dbReference type="GO" id="GO:0004252">
    <property type="term" value="F:serine-type endopeptidase activity"/>
    <property type="evidence" value="ECO:0007669"/>
    <property type="project" value="InterPro"/>
</dbReference>
<keyword evidence="5" id="KW-0067">ATP-binding</keyword>
<dbReference type="PRINTS" id="PR00830">
    <property type="entry name" value="ENDOLAPTASE"/>
</dbReference>
<dbReference type="PANTHER" id="PTHR10046">
    <property type="entry name" value="ATP DEPENDENT LON PROTEASE FAMILY MEMBER"/>
    <property type="match status" value="1"/>
</dbReference>
<dbReference type="InterPro" id="IPR020568">
    <property type="entry name" value="Ribosomal_Su5_D2-typ_SF"/>
</dbReference>
<dbReference type="GO" id="GO:0004176">
    <property type="term" value="F:ATP-dependent peptidase activity"/>
    <property type="evidence" value="ECO:0007669"/>
    <property type="project" value="InterPro"/>
</dbReference>
<dbReference type="InterPro" id="IPR027065">
    <property type="entry name" value="Lon_Prtase"/>
</dbReference>
<name>A0A6C0C9S7_9ZZZZ</name>
<reference evidence="7" key="1">
    <citation type="journal article" date="2020" name="Nature">
        <title>Giant virus diversity and host interactions through global metagenomics.</title>
        <authorList>
            <person name="Schulz F."/>
            <person name="Roux S."/>
            <person name="Paez-Espino D."/>
            <person name="Jungbluth S."/>
            <person name="Walsh D.A."/>
            <person name="Denef V.J."/>
            <person name="McMahon K.D."/>
            <person name="Konstantinidis K.T."/>
            <person name="Eloe-Fadrosh E.A."/>
            <person name="Kyrpides N.C."/>
            <person name="Woyke T."/>
        </authorList>
    </citation>
    <scope>NUCLEOTIDE SEQUENCE</scope>
    <source>
        <strain evidence="7">GVMAG-M-3300020192-26</strain>
    </source>
</reference>
<dbReference type="GO" id="GO:0005524">
    <property type="term" value="F:ATP binding"/>
    <property type="evidence" value="ECO:0007669"/>
    <property type="project" value="UniProtKB-KW"/>
</dbReference>
<dbReference type="EMBL" id="MN739374">
    <property type="protein sequence ID" value="QHT01496.1"/>
    <property type="molecule type" value="Genomic_DNA"/>
</dbReference>
<sequence>MTENEYQHQNCDTFIPHITIQDENNLNIGSLGISQLNEDNDNQYLIFLHKKYTDHVVDFEKHIITLHTNGIINVHDRNVILQELNLMIKNMIKIFNNHLIKNYKEKETNTLTKPLDDMFVKKKVFDHMFAIDTGGKKTNPFHEVQEKLVSLAKMYGYSSMNSFFRLYLNEQYYYLFSKKNNEVIGIYDDVFVPINISLCKKSTDDDIIVIKKANNNYDKLIDNICTITLYFTHNGSSMQIVFMGYVETDSLNTYIRTSQIHSKYLFRNKREFEQLVKQNYPEIDSFFFSQYTKITNSYIYYINSPAKNAVMIKKIYDLYSSLTTKGPNNIIKLFLQSDVKNMYRIINVLLMGDEKMVHIATLLFDSLQDKKNQYSLLRDIIYNHLSFNAQNKLTLVTADMKKELNRLKTLTIENIPIEKKLVIMVDMPEIVKAYIIEKTQEIKSGENNYKLQTAINNLMQFPWKPRNFKNEYDDIRDSMLKSRNYLSGVEKKLDLSVYGHEHSKKTLIELVGKWIQKPGSHGQVLGLVGPPGVGKTLLAKSISHALDIPFTMVGLGGIKDSSDLIGHNFTYANAQCGMIVKQMIKAGKWRSMMFFDEVDKVSKNNDTNEIFNTLIHITDPNMNQHFQDRFYSSAMDFDLSGVLLIFAYNNSELLDPILLDRIKEIKFAAYSVNEKIEITKKHIIKELVEEFGFPQDKILFSDTIIKYIIDKYTNEAGIRELKRNIEKILLKLNIDRYYMRGPFMTLMYAKYVELHNDKHKLSDLNNKLELLLDSKNIDRIFNFDFVGTLDIDVDIVHNYLDKPSTVIEEVHKNDLVGVINGLYASTIGIGGIVPIQIYKNHVNDIRVTNFKLKLTGNQKKVMKESVQCALTVALNIISKKDAIKDYSNGFHIHTLDGGTPKDGPSAGCAFTTAFVSLLLGKKINRYVAMTGEIDLTGKINKIGGLATKLIGAKKAGIKRVYICSENVEDYDMIKKKDPALFDDTFEIKVVNHIIDIVSDPYVILGVSSHDFCKNVIKEHHNHK</sequence>
<evidence type="ECO:0000313" key="7">
    <source>
        <dbReference type="EMBL" id="QHT01496.1"/>
    </source>
</evidence>
<dbReference type="InterPro" id="IPR003959">
    <property type="entry name" value="ATPase_AAA_core"/>
</dbReference>
<dbReference type="GO" id="GO:0030163">
    <property type="term" value="P:protein catabolic process"/>
    <property type="evidence" value="ECO:0007669"/>
    <property type="project" value="InterPro"/>
</dbReference>
<dbReference type="Pfam" id="PF00004">
    <property type="entry name" value="AAA"/>
    <property type="match status" value="1"/>
</dbReference>
<dbReference type="InterPro" id="IPR027417">
    <property type="entry name" value="P-loop_NTPase"/>
</dbReference>
<evidence type="ECO:0000256" key="2">
    <source>
        <dbReference type="ARBA" id="ARBA00022741"/>
    </source>
</evidence>
<protein>
    <recommendedName>
        <fullName evidence="6">Lon proteolytic domain-containing protein</fullName>
    </recommendedName>
</protein>
<dbReference type="AlphaFoldDB" id="A0A6C0C9S7"/>
<dbReference type="GO" id="GO:0006508">
    <property type="term" value="P:proteolysis"/>
    <property type="evidence" value="ECO:0007669"/>
    <property type="project" value="UniProtKB-KW"/>
</dbReference>
<dbReference type="InterPro" id="IPR014721">
    <property type="entry name" value="Ribsml_uS5_D2-typ_fold_subgr"/>
</dbReference>
<keyword evidence="2" id="KW-0547">Nucleotide-binding</keyword>
<evidence type="ECO:0000256" key="5">
    <source>
        <dbReference type="ARBA" id="ARBA00022840"/>
    </source>
</evidence>